<dbReference type="Proteomes" id="UP001175147">
    <property type="component" value="Unassembled WGS sequence"/>
</dbReference>
<dbReference type="InterPro" id="IPR029069">
    <property type="entry name" value="HotDog_dom_sf"/>
</dbReference>
<name>A0ABT8Z071_9SPIR</name>
<proteinExistence type="predicted"/>
<evidence type="ECO:0000313" key="2">
    <source>
        <dbReference type="Proteomes" id="UP001175147"/>
    </source>
</evidence>
<organism evidence="1 2">
    <name type="scientific">Brachyspira innocens</name>
    <dbReference type="NCBI Taxonomy" id="13264"/>
    <lineage>
        <taxon>Bacteria</taxon>
        <taxon>Pseudomonadati</taxon>
        <taxon>Spirochaetota</taxon>
        <taxon>Spirochaetia</taxon>
        <taxon>Brachyspirales</taxon>
        <taxon>Brachyspiraceae</taxon>
        <taxon>Brachyspira</taxon>
    </lineage>
</organism>
<dbReference type="SUPFAM" id="SSF54637">
    <property type="entry name" value="Thioesterase/thiol ester dehydrase-isomerase"/>
    <property type="match status" value="1"/>
</dbReference>
<accession>A0ABT8Z071</accession>
<dbReference type="EMBL" id="JAUPBM010000145">
    <property type="protein sequence ID" value="MDO7021135.1"/>
    <property type="molecule type" value="Genomic_DNA"/>
</dbReference>
<gene>
    <name evidence="1" type="ORF">Q5M86_10135</name>
</gene>
<dbReference type="Gene3D" id="3.10.129.10">
    <property type="entry name" value="Hotdog Thioesterase"/>
    <property type="match status" value="1"/>
</dbReference>
<keyword evidence="2" id="KW-1185">Reference proteome</keyword>
<protein>
    <submittedName>
        <fullName evidence="1">Acyl-CoA thioesterase</fullName>
        <ecNumber evidence="1">3.1.2.-</ecNumber>
    </submittedName>
</protein>
<dbReference type="Pfam" id="PF13279">
    <property type="entry name" value="4HBT_2"/>
    <property type="match status" value="1"/>
</dbReference>
<dbReference type="RefSeq" id="WP_304392396.1">
    <property type="nucleotide sequence ID" value="NZ_JAUPBM010000145.1"/>
</dbReference>
<dbReference type="CDD" id="cd00586">
    <property type="entry name" value="4HBT"/>
    <property type="match status" value="1"/>
</dbReference>
<reference evidence="1" key="1">
    <citation type="submission" date="2023-07" db="EMBL/GenBank/DDBJ databases">
        <title>Mucosal microbiota of week-old chicken and adult hens.</title>
        <authorList>
            <person name="Volf J."/>
            <person name="Karasova D."/>
            <person name="Crhanova M."/>
            <person name="Faldynova M."/>
            <person name="Prikrylova H."/>
            <person name="Zeman M."/>
            <person name="Babak V."/>
            <person name="Rajova J."/>
            <person name="Rychlik I."/>
        </authorList>
    </citation>
    <scope>NUCLEOTIDE SEQUENCE</scope>
    <source>
        <strain evidence="1">ET902</strain>
    </source>
</reference>
<dbReference type="GO" id="GO:0016787">
    <property type="term" value="F:hydrolase activity"/>
    <property type="evidence" value="ECO:0007669"/>
    <property type="project" value="UniProtKB-KW"/>
</dbReference>
<comment type="caution">
    <text evidence="1">The sequence shown here is derived from an EMBL/GenBank/DDBJ whole genome shotgun (WGS) entry which is preliminary data.</text>
</comment>
<feature type="non-terminal residue" evidence="1">
    <location>
        <position position="91"/>
    </location>
</feature>
<evidence type="ECO:0000313" key="1">
    <source>
        <dbReference type="EMBL" id="MDO7021135.1"/>
    </source>
</evidence>
<dbReference type="EC" id="3.1.2.-" evidence="1"/>
<keyword evidence="1" id="KW-0378">Hydrolase</keyword>
<sequence>MKKRTDNKKVYLENDYYIKPSFYDLDPMGVVWHGNYIKFMEQAREAMLSIIDYDYDIMTAKGVMWPIVKLEIKYINSIRLNQNVRIHTEIT</sequence>